<evidence type="ECO:0000313" key="1">
    <source>
        <dbReference type="EMBL" id="KKN69404.1"/>
    </source>
</evidence>
<name>A0A0F9SR88_9ZZZZ</name>
<dbReference type="AlphaFoldDB" id="A0A0F9SR88"/>
<accession>A0A0F9SR88</accession>
<gene>
    <name evidence="1" type="ORF">LCGC14_0441310</name>
</gene>
<sequence length="93" mass="10691">MLWQRLKEIYRNHRAGNAVVGSEKGPHPLIPSRGEMAILKRLIIQGKGRVYGPRWHRGAVYWEGLRVGGTHQEAVDFALEPEFSRVSFKIERV</sequence>
<reference evidence="1" key="1">
    <citation type="journal article" date="2015" name="Nature">
        <title>Complex archaea that bridge the gap between prokaryotes and eukaryotes.</title>
        <authorList>
            <person name="Spang A."/>
            <person name="Saw J.H."/>
            <person name="Jorgensen S.L."/>
            <person name="Zaremba-Niedzwiedzka K."/>
            <person name="Martijn J."/>
            <person name="Lind A.E."/>
            <person name="van Eijk R."/>
            <person name="Schleper C."/>
            <person name="Guy L."/>
            <person name="Ettema T.J."/>
        </authorList>
    </citation>
    <scope>NUCLEOTIDE SEQUENCE</scope>
</reference>
<comment type="caution">
    <text evidence="1">The sequence shown here is derived from an EMBL/GenBank/DDBJ whole genome shotgun (WGS) entry which is preliminary data.</text>
</comment>
<protein>
    <submittedName>
        <fullName evidence="1">Uncharacterized protein</fullName>
    </submittedName>
</protein>
<dbReference type="EMBL" id="LAZR01000427">
    <property type="protein sequence ID" value="KKN69404.1"/>
    <property type="molecule type" value="Genomic_DNA"/>
</dbReference>
<proteinExistence type="predicted"/>
<organism evidence="1">
    <name type="scientific">marine sediment metagenome</name>
    <dbReference type="NCBI Taxonomy" id="412755"/>
    <lineage>
        <taxon>unclassified sequences</taxon>
        <taxon>metagenomes</taxon>
        <taxon>ecological metagenomes</taxon>
    </lineage>
</organism>